<name>A0A8T5UYN6_9EURY</name>
<dbReference type="AlphaFoldDB" id="A0A8T5UYN6"/>
<feature type="transmembrane region" description="Helical" evidence="1">
    <location>
        <begin position="319"/>
        <end position="338"/>
    </location>
</feature>
<sequence length="374" mass="42223">MSDKNNEEGSKDDEIKSKGNRFLKWWIIGIILIFLLVGSYTAGILYENKQSSIIKYMEQMSPNITESGLIVEDFNLPSNITPTKVLSGIYVDRIKDVSLSDSTWDVDFYLWFKWNSSDVNPGENFQVIDGDIQNKELVDNYTNGTIHYEIYYVTAKITKFFDITRFPVDNHILNIEIEDKKTERQNLIYVPENGTSDINPKVQVHGYSTGNILVIEKPHIYNSNFGDPRLEQGRTSYSQLRAGIDIFRPDLGFYFRIFIGLFIAVAAALVALFIKPTQAEPRFGLGAGALFVAIANNIITSGLIPKTGTLTLADMVNDIGLLLILITIIESTISLYIYDVKGEKKLSRKLDIISFITLLTIYIVINAIIITSAW</sequence>
<dbReference type="Gene3D" id="1.20.58.390">
    <property type="entry name" value="Neurotransmitter-gated ion-channel transmembrane domain"/>
    <property type="match status" value="1"/>
</dbReference>
<keyword evidence="1" id="KW-0812">Transmembrane</keyword>
<evidence type="ECO:0000313" key="3">
    <source>
        <dbReference type="Proteomes" id="UP000825933"/>
    </source>
</evidence>
<accession>A0A8T5UYN6</accession>
<dbReference type="Proteomes" id="UP000825933">
    <property type="component" value="Unassembled WGS sequence"/>
</dbReference>
<protein>
    <submittedName>
        <fullName evidence="2">Uncharacterized protein</fullName>
    </submittedName>
</protein>
<feature type="transmembrane region" description="Helical" evidence="1">
    <location>
        <begin position="283"/>
        <end position="304"/>
    </location>
</feature>
<comment type="caution">
    <text evidence="2">The sequence shown here is derived from an EMBL/GenBank/DDBJ whole genome shotgun (WGS) entry which is preliminary data.</text>
</comment>
<dbReference type="EMBL" id="JAIOUQ010000008">
    <property type="protein sequence ID" value="MBZ2165923.1"/>
    <property type="molecule type" value="Genomic_DNA"/>
</dbReference>
<dbReference type="InterPro" id="IPR038050">
    <property type="entry name" value="Neuro_actylchol_rec"/>
</dbReference>
<dbReference type="RefSeq" id="WP_223791518.1">
    <property type="nucleotide sequence ID" value="NZ_JAIOUQ010000008.1"/>
</dbReference>
<dbReference type="GO" id="GO:0016020">
    <property type="term" value="C:membrane"/>
    <property type="evidence" value="ECO:0007669"/>
    <property type="project" value="InterPro"/>
</dbReference>
<keyword evidence="1" id="KW-1133">Transmembrane helix</keyword>
<feature type="transmembrane region" description="Helical" evidence="1">
    <location>
        <begin position="25"/>
        <end position="46"/>
    </location>
</feature>
<dbReference type="Gene3D" id="2.70.170.10">
    <property type="entry name" value="Neurotransmitter-gated ion-channel ligand-binding domain"/>
    <property type="match status" value="1"/>
</dbReference>
<dbReference type="GO" id="GO:0005230">
    <property type="term" value="F:extracellular ligand-gated monoatomic ion channel activity"/>
    <property type="evidence" value="ECO:0007669"/>
    <property type="project" value="InterPro"/>
</dbReference>
<keyword evidence="3" id="KW-1185">Reference proteome</keyword>
<feature type="transmembrane region" description="Helical" evidence="1">
    <location>
        <begin position="253"/>
        <end position="274"/>
    </location>
</feature>
<organism evidence="2 3">
    <name type="scientific">Methanobacterium spitsbergense</name>
    <dbReference type="NCBI Taxonomy" id="2874285"/>
    <lineage>
        <taxon>Archaea</taxon>
        <taxon>Methanobacteriati</taxon>
        <taxon>Methanobacteriota</taxon>
        <taxon>Methanomada group</taxon>
        <taxon>Methanobacteria</taxon>
        <taxon>Methanobacteriales</taxon>
        <taxon>Methanobacteriaceae</taxon>
        <taxon>Methanobacterium</taxon>
    </lineage>
</organism>
<reference evidence="3" key="1">
    <citation type="journal article" date="2022" name="Microbiol. Resour. Announc.">
        <title>Draft Genome Sequence of a Methanogenic Archaeon from West Spitsbergen Permafrost.</title>
        <authorList>
            <person name="Trubitsyn V."/>
            <person name="Rivkina E."/>
            <person name="Shcherbakova V."/>
        </authorList>
    </citation>
    <scope>NUCLEOTIDE SEQUENCE [LARGE SCALE GENOMIC DNA]</scope>
    <source>
        <strain evidence="3">VT</strain>
    </source>
</reference>
<evidence type="ECO:0000313" key="2">
    <source>
        <dbReference type="EMBL" id="MBZ2165923.1"/>
    </source>
</evidence>
<gene>
    <name evidence="2" type="ORF">K8N75_07715</name>
</gene>
<keyword evidence="1" id="KW-0472">Membrane</keyword>
<feature type="transmembrane region" description="Helical" evidence="1">
    <location>
        <begin position="350"/>
        <end position="370"/>
    </location>
</feature>
<proteinExistence type="predicted"/>
<dbReference type="InterPro" id="IPR036734">
    <property type="entry name" value="Neur_chan_lig-bd_sf"/>
</dbReference>
<evidence type="ECO:0000256" key="1">
    <source>
        <dbReference type="SAM" id="Phobius"/>
    </source>
</evidence>